<reference evidence="2 3" key="1">
    <citation type="submission" date="2016-10" db="EMBL/GenBank/DDBJ databases">
        <authorList>
            <person name="de Groot N.N."/>
        </authorList>
    </citation>
    <scope>NUCLEOTIDE SEQUENCE [LARGE SCALE GENOMIC DNA]</scope>
    <source>
        <strain evidence="2 3">DSM 527</strain>
    </source>
</reference>
<dbReference type="AlphaFoldDB" id="A0A1G7WYX6"/>
<evidence type="ECO:0000259" key="1">
    <source>
        <dbReference type="Pfam" id="PF14292"/>
    </source>
</evidence>
<sequence>MKTFFANILLALPVSLGLILTGCGKDDHELNTNLQPVSRLNAPVDDKYIKLQPATSATVSFEWDQARAEDGSLVLYEVVIDKDGGDFSDPIAKITSDGGGVQNKLTLSHKDLNSIAGKAGIAALATGKLKWTVNASKGYNIQPAKEFRTIEVERPNGFAEIPVDVFLTGDATEAGADLAQAVKLKSTAPGVFEIYTSLKDGKYKFVDRNTGTPTTYSIDGSTLKEGGESTQSGGTKVYRLRLDFNNTAATITEITAIGLWFAPENGIMYDLSYTTNGTWTFENKLINFHQESWGRDERYKFRVSVKAADGTAGTEWYGSSNADNSRPTAATPLSFWELKLITNSDQYNYCYKFASEVDGKNCDVKLYFSPDKTYTHQVIVR</sequence>
<protein>
    <submittedName>
        <fullName evidence="2">SusE outer membrane protein</fullName>
    </submittedName>
</protein>
<gene>
    <name evidence="2" type="ORF">SAMN04488121_106225</name>
</gene>
<proteinExistence type="predicted"/>
<dbReference type="Pfam" id="PF14292">
    <property type="entry name" value="SusE"/>
    <property type="match status" value="1"/>
</dbReference>
<dbReference type="Proteomes" id="UP000199045">
    <property type="component" value="Unassembled WGS sequence"/>
</dbReference>
<accession>A0A1G7WYX6</accession>
<dbReference type="PROSITE" id="PS51257">
    <property type="entry name" value="PROKAR_LIPOPROTEIN"/>
    <property type="match status" value="1"/>
</dbReference>
<dbReference type="Gene3D" id="2.60.40.3620">
    <property type="match status" value="1"/>
</dbReference>
<dbReference type="OrthoDB" id="631295at2"/>
<name>A0A1G7WYX6_CHIFI</name>
<dbReference type="RefSeq" id="WP_089835281.1">
    <property type="nucleotide sequence ID" value="NZ_FNBN01000006.1"/>
</dbReference>
<evidence type="ECO:0000313" key="3">
    <source>
        <dbReference type="Proteomes" id="UP000199045"/>
    </source>
</evidence>
<evidence type="ECO:0000313" key="2">
    <source>
        <dbReference type="EMBL" id="SDG77115.1"/>
    </source>
</evidence>
<feature type="domain" description="SusE outer membrane protein" evidence="1">
    <location>
        <begin position="26"/>
        <end position="134"/>
    </location>
</feature>
<organism evidence="2 3">
    <name type="scientific">Chitinophaga filiformis</name>
    <name type="common">Myxococcus filiformis</name>
    <name type="synonym">Flexibacter filiformis</name>
    <dbReference type="NCBI Taxonomy" id="104663"/>
    <lineage>
        <taxon>Bacteria</taxon>
        <taxon>Pseudomonadati</taxon>
        <taxon>Bacteroidota</taxon>
        <taxon>Chitinophagia</taxon>
        <taxon>Chitinophagales</taxon>
        <taxon>Chitinophagaceae</taxon>
        <taxon>Chitinophaga</taxon>
    </lineage>
</organism>
<dbReference type="STRING" id="104663.SAMN04488121_106225"/>
<dbReference type="InterPro" id="IPR025970">
    <property type="entry name" value="SusE"/>
</dbReference>
<dbReference type="EMBL" id="FNBN01000006">
    <property type="protein sequence ID" value="SDG77115.1"/>
    <property type="molecule type" value="Genomic_DNA"/>
</dbReference>